<dbReference type="RefSeq" id="WP_072763611.1">
    <property type="nucleotide sequence ID" value="NZ_FQYX01000006.1"/>
</dbReference>
<proteinExistence type="predicted"/>
<sequence length="140" mass="16557">MDSFQATNKQPLNISLIYTTLDDWMSDLTQHKEELIVLQLLLDRYFSNSSENENLDDVRQVLIRFESLRIKCDKLIQKIEYRKFELACIPYFAPKETALEIIKKQLKLKKTMYDITEAFKLAKKDIFKITAPTLLNFKTT</sequence>
<keyword evidence="2" id="KW-1185">Reference proteome</keyword>
<evidence type="ECO:0000313" key="1">
    <source>
        <dbReference type="EMBL" id="SHI80212.1"/>
    </source>
</evidence>
<dbReference type="EMBL" id="FQYX01000006">
    <property type="protein sequence ID" value="SHI80212.1"/>
    <property type="molecule type" value="Genomic_DNA"/>
</dbReference>
<organism evidence="1 2">
    <name type="scientific">Arenibacter nanhaiticus</name>
    <dbReference type="NCBI Taxonomy" id="558155"/>
    <lineage>
        <taxon>Bacteria</taxon>
        <taxon>Pseudomonadati</taxon>
        <taxon>Bacteroidota</taxon>
        <taxon>Flavobacteriia</taxon>
        <taxon>Flavobacteriales</taxon>
        <taxon>Flavobacteriaceae</taxon>
        <taxon>Arenibacter</taxon>
    </lineage>
</organism>
<gene>
    <name evidence="1" type="ORF">SAMN04487911_10614</name>
</gene>
<accession>A0A1M6E3Z0</accession>
<reference evidence="1 2" key="1">
    <citation type="submission" date="2016-11" db="EMBL/GenBank/DDBJ databases">
        <authorList>
            <person name="Jaros S."/>
            <person name="Januszkiewicz K."/>
            <person name="Wedrychowicz H."/>
        </authorList>
    </citation>
    <scope>NUCLEOTIDE SEQUENCE [LARGE SCALE GENOMIC DNA]</scope>
    <source>
        <strain evidence="1 2">CGMCC 1.8863</strain>
    </source>
</reference>
<name>A0A1M6E3Z0_9FLAO</name>
<dbReference type="STRING" id="558155.SAMN04487911_10614"/>
<protein>
    <submittedName>
        <fullName evidence="1">Uncharacterized protein</fullName>
    </submittedName>
</protein>
<evidence type="ECO:0000313" key="2">
    <source>
        <dbReference type="Proteomes" id="UP000184231"/>
    </source>
</evidence>
<dbReference type="AlphaFoldDB" id="A0A1M6E3Z0"/>
<dbReference type="Proteomes" id="UP000184231">
    <property type="component" value="Unassembled WGS sequence"/>
</dbReference>